<evidence type="ECO:0000256" key="1">
    <source>
        <dbReference type="SAM" id="MobiDB-lite"/>
    </source>
</evidence>
<dbReference type="EMBL" id="KN839853">
    <property type="protein sequence ID" value="KIJ62749.1"/>
    <property type="molecule type" value="Genomic_DNA"/>
</dbReference>
<dbReference type="OrthoDB" id="10602504at2759"/>
<dbReference type="HOGENOM" id="CLU_1289066_0_0_1"/>
<feature type="compositionally biased region" description="Basic and acidic residues" evidence="1">
    <location>
        <begin position="108"/>
        <end position="127"/>
    </location>
</feature>
<evidence type="ECO:0000313" key="2">
    <source>
        <dbReference type="EMBL" id="KIJ62749.1"/>
    </source>
</evidence>
<proteinExistence type="predicted"/>
<feature type="region of interest" description="Disordered" evidence="1">
    <location>
        <begin position="38"/>
        <end position="144"/>
    </location>
</feature>
<gene>
    <name evidence="2" type="ORF">HYDPIDRAFT_168765</name>
</gene>
<sequence length="214" mass="24189">MQRSVSHVTTKQKSIISEVCVQADLKDQDLLPTCMKSEEVDLSPSRARSCRPQDGGGSQALLSRASEEASEREPSSFDISELYPLPPPFDPSRKLARFKRNTSPDRSFPNKDVPDDKYSATKDDERTLLNTPSPLTPSKRKLTSPIRASKRALLIFNGTNSQSPRRKSRLVEVPVAYLEELVNARWDAEEAKCRAQRQLQTLQMQMQIQDVVFQ</sequence>
<dbReference type="Proteomes" id="UP000053820">
    <property type="component" value="Unassembled WGS sequence"/>
</dbReference>
<dbReference type="AlphaFoldDB" id="A0A0C9VAT0"/>
<evidence type="ECO:0000313" key="3">
    <source>
        <dbReference type="Proteomes" id="UP000053820"/>
    </source>
</evidence>
<organism evidence="2 3">
    <name type="scientific">Hydnomerulius pinastri MD-312</name>
    <dbReference type="NCBI Taxonomy" id="994086"/>
    <lineage>
        <taxon>Eukaryota</taxon>
        <taxon>Fungi</taxon>
        <taxon>Dikarya</taxon>
        <taxon>Basidiomycota</taxon>
        <taxon>Agaricomycotina</taxon>
        <taxon>Agaricomycetes</taxon>
        <taxon>Agaricomycetidae</taxon>
        <taxon>Boletales</taxon>
        <taxon>Boletales incertae sedis</taxon>
        <taxon>Leucogyrophana</taxon>
    </lineage>
</organism>
<reference evidence="2 3" key="1">
    <citation type="submission" date="2014-04" db="EMBL/GenBank/DDBJ databases">
        <title>Evolutionary Origins and Diversification of the Mycorrhizal Mutualists.</title>
        <authorList>
            <consortium name="DOE Joint Genome Institute"/>
            <consortium name="Mycorrhizal Genomics Consortium"/>
            <person name="Kohler A."/>
            <person name="Kuo A."/>
            <person name="Nagy L.G."/>
            <person name="Floudas D."/>
            <person name="Copeland A."/>
            <person name="Barry K.W."/>
            <person name="Cichocki N."/>
            <person name="Veneault-Fourrey C."/>
            <person name="LaButti K."/>
            <person name="Lindquist E.A."/>
            <person name="Lipzen A."/>
            <person name="Lundell T."/>
            <person name="Morin E."/>
            <person name="Murat C."/>
            <person name="Riley R."/>
            <person name="Ohm R."/>
            <person name="Sun H."/>
            <person name="Tunlid A."/>
            <person name="Henrissat B."/>
            <person name="Grigoriev I.V."/>
            <person name="Hibbett D.S."/>
            <person name="Martin F."/>
        </authorList>
    </citation>
    <scope>NUCLEOTIDE SEQUENCE [LARGE SCALE GENOMIC DNA]</scope>
    <source>
        <strain evidence="2 3">MD-312</strain>
    </source>
</reference>
<name>A0A0C9VAT0_9AGAM</name>
<feature type="compositionally biased region" description="Basic and acidic residues" evidence="1">
    <location>
        <begin position="65"/>
        <end position="75"/>
    </location>
</feature>
<protein>
    <submittedName>
        <fullName evidence="2">Uncharacterized protein</fullName>
    </submittedName>
</protein>
<accession>A0A0C9VAT0</accession>
<keyword evidence="3" id="KW-1185">Reference proteome</keyword>